<dbReference type="SUPFAM" id="SSF51120">
    <property type="entry name" value="beta-Roll"/>
    <property type="match status" value="2"/>
</dbReference>
<accession>A0ABY5PHT6</accession>
<feature type="signal peptide" evidence="4">
    <location>
        <begin position="1"/>
        <end position="22"/>
    </location>
</feature>
<feature type="region of interest" description="Disordered" evidence="3">
    <location>
        <begin position="567"/>
        <end position="586"/>
    </location>
</feature>
<feature type="chain" id="PRO_5045268020" evidence="4">
    <location>
        <begin position="23"/>
        <end position="698"/>
    </location>
</feature>
<keyword evidence="6" id="KW-1185">Reference proteome</keyword>
<dbReference type="Proteomes" id="UP001058860">
    <property type="component" value="Chromosome"/>
</dbReference>
<dbReference type="Pfam" id="PF00353">
    <property type="entry name" value="HemolysinCabind"/>
    <property type="match status" value="4"/>
</dbReference>
<sequence>MRLRVFLTTLVTLLALPAVAAAAPGDCTYDAGTQIATYEWLTTHSGTAVPNVQRFGAGNEQITVGLSGLACGAATVNNTKEVRIVGTPPAASTRDDFAVVLANGVMAPGSGGTGEVKVTFVSPGRLIYVRVTGSSNADHITVGANGVNVNADEAADDVDVTLTGTGSMQVSGVGCTDSVCTADGSGGDDVLKTTGNDGTGAAAPGSFARSMRVYGGPGADTIEVARYTAVLPGADNDTVTGVGVQPDPFSGTTVDYRGTPTGVTVDLQAGQATGGSGTETLVGVQHAQGTSQADTLRGDGNANRLASEGAGVDLIIGRGGADTLAGGSGNDTLEGGPGNDDLTGNAGGDTLLGEEDNDTLWGEIGTGSPGNDTMIGGPGDDAFVPALGDDTVDGGTGTDELRFGYVLPVPVTFDLAVTSKQDTGGGGLKTVSAVENVSGSAQTDTFFGDDGPNTIHGGFGGIDTLDGRGGNDTVRKFVGGGLARGGAGADTVSGSDSADVLEGGPGPDSISAGKGDDLLRGPADGEKDTLFCGEGTDTTEHDEGLDTLNACENGAGSVFVPPPPAPIVEPPAPAATPDAPVTPAATPSAPVTLPALSPAQVIKLPAASKRCSSRRTLTINLVQPAGVTFTGAKVTLKAGKKQLIRRLTPKKAGKGLKVDVDLRGLPKGKFTVAIEVTTADGRTAKATRGYRTCTPKRR</sequence>
<protein>
    <submittedName>
        <fullName evidence="5">Uncharacterized protein</fullName>
    </submittedName>
</protein>
<dbReference type="PANTHER" id="PTHR38340:SF1">
    <property type="entry name" value="S-LAYER PROTEIN"/>
    <property type="match status" value="1"/>
</dbReference>
<keyword evidence="4" id="KW-0732">Signal</keyword>
<dbReference type="InterPro" id="IPR050557">
    <property type="entry name" value="RTX_toxin/Mannuronan_C5-epim"/>
</dbReference>
<comment type="subcellular location">
    <subcellularLocation>
        <location evidence="1">Secreted</location>
    </subcellularLocation>
</comment>
<reference evidence="6" key="1">
    <citation type="submission" date="2021-11" db="EMBL/GenBank/DDBJ databases">
        <title>Cultivation dependent microbiological survey of springs from the worlds oldest radium mine currently devoted to the extraction of radon-saturated water.</title>
        <authorList>
            <person name="Kapinusova G."/>
            <person name="Smrhova T."/>
            <person name="Strejcek M."/>
            <person name="Suman J."/>
            <person name="Jani K."/>
            <person name="Pajer P."/>
            <person name="Uhlik O."/>
        </authorList>
    </citation>
    <scope>NUCLEOTIDE SEQUENCE [LARGE SCALE GENOMIC DNA]</scope>
    <source>
        <strain evidence="6">J379</strain>
    </source>
</reference>
<keyword evidence="2" id="KW-0964">Secreted</keyword>
<evidence type="ECO:0000313" key="5">
    <source>
        <dbReference type="EMBL" id="UUY04040.1"/>
    </source>
</evidence>
<dbReference type="InterPro" id="IPR018511">
    <property type="entry name" value="Hemolysin-typ_Ca-bd_CS"/>
</dbReference>
<dbReference type="PROSITE" id="PS00330">
    <property type="entry name" value="HEMOLYSIN_CALCIUM"/>
    <property type="match status" value="2"/>
</dbReference>
<dbReference type="EMBL" id="CP088295">
    <property type="protein sequence ID" value="UUY04040.1"/>
    <property type="molecule type" value="Genomic_DNA"/>
</dbReference>
<gene>
    <name evidence="5" type="ORF">LRS13_00475</name>
</gene>
<feature type="compositionally biased region" description="Basic and acidic residues" evidence="3">
    <location>
        <begin position="514"/>
        <end position="529"/>
    </location>
</feature>
<organism evidence="5 6">
    <name type="scientific">Svornostia abyssi</name>
    <dbReference type="NCBI Taxonomy" id="2898438"/>
    <lineage>
        <taxon>Bacteria</taxon>
        <taxon>Bacillati</taxon>
        <taxon>Actinomycetota</taxon>
        <taxon>Thermoleophilia</taxon>
        <taxon>Solirubrobacterales</taxon>
        <taxon>Baekduiaceae</taxon>
        <taxon>Svornostia</taxon>
    </lineage>
</organism>
<dbReference type="PRINTS" id="PR00313">
    <property type="entry name" value="CABNDNGRPT"/>
</dbReference>
<evidence type="ECO:0000256" key="1">
    <source>
        <dbReference type="ARBA" id="ARBA00004613"/>
    </source>
</evidence>
<feature type="region of interest" description="Disordered" evidence="3">
    <location>
        <begin position="326"/>
        <end position="381"/>
    </location>
</feature>
<evidence type="ECO:0000256" key="2">
    <source>
        <dbReference type="ARBA" id="ARBA00022525"/>
    </source>
</evidence>
<dbReference type="PANTHER" id="PTHR38340">
    <property type="entry name" value="S-LAYER PROTEIN"/>
    <property type="match status" value="1"/>
</dbReference>
<evidence type="ECO:0000313" key="6">
    <source>
        <dbReference type="Proteomes" id="UP001058860"/>
    </source>
</evidence>
<dbReference type="InterPro" id="IPR011049">
    <property type="entry name" value="Serralysin-like_metalloprot_C"/>
</dbReference>
<dbReference type="Gene3D" id="2.150.10.10">
    <property type="entry name" value="Serralysin-like metalloprotease, C-terminal"/>
    <property type="match status" value="3"/>
</dbReference>
<proteinExistence type="predicted"/>
<name>A0ABY5PHT6_9ACTN</name>
<evidence type="ECO:0000256" key="3">
    <source>
        <dbReference type="SAM" id="MobiDB-lite"/>
    </source>
</evidence>
<dbReference type="InterPro" id="IPR001343">
    <property type="entry name" value="Hemolysn_Ca-bd"/>
</dbReference>
<dbReference type="RefSeq" id="WP_353864537.1">
    <property type="nucleotide sequence ID" value="NZ_CP088295.1"/>
</dbReference>
<feature type="compositionally biased region" description="Low complexity" evidence="3">
    <location>
        <begin position="575"/>
        <end position="586"/>
    </location>
</feature>
<evidence type="ECO:0000256" key="4">
    <source>
        <dbReference type="SAM" id="SignalP"/>
    </source>
</evidence>
<feature type="region of interest" description="Disordered" evidence="3">
    <location>
        <begin position="482"/>
        <end position="557"/>
    </location>
</feature>